<reference evidence="3" key="2">
    <citation type="journal article" date="2021" name="PeerJ">
        <title>Extensive microbial diversity within the chicken gut microbiome revealed by metagenomics and culture.</title>
        <authorList>
            <person name="Gilroy R."/>
            <person name="Ravi A."/>
            <person name="Getino M."/>
            <person name="Pursley I."/>
            <person name="Horton D.L."/>
            <person name="Alikhan N.F."/>
            <person name="Baker D."/>
            <person name="Gharbi K."/>
            <person name="Hall N."/>
            <person name="Watson M."/>
            <person name="Adriaenssens E.M."/>
            <person name="Foster-Nyarko E."/>
            <person name="Jarju S."/>
            <person name="Secka A."/>
            <person name="Antonio M."/>
            <person name="Oren A."/>
            <person name="Chaudhuri R.R."/>
            <person name="La Ragione R."/>
            <person name="Hildebrand F."/>
            <person name="Pallen M.J."/>
        </authorList>
    </citation>
    <scope>NUCLEOTIDE SEQUENCE</scope>
    <source>
        <strain evidence="3">14700</strain>
    </source>
</reference>
<evidence type="ECO:0000313" key="3">
    <source>
        <dbReference type="EMBL" id="MBO8468932.1"/>
    </source>
</evidence>
<dbReference type="InterPro" id="IPR004398">
    <property type="entry name" value="RNA_MeTrfase_RsmD"/>
</dbReference>
<dbReference type="PANTHER" id="PTHR43542">
    <property type="entry name" value="METHYLTRANSFERASE"/>
    <property type="match status" value="1"/>
</dbReference>
<evidence type="ECO:0000313" key="4">
    <source>
        <dbReference type="Proteomes" id="UP000810292"/>
    </source>
</evidence>
<dbReference type="CDD" id="cd02440">
    <property type="entry name" value="AdoMet_MTases"/>
    <property type="match status" value="1"/>
</dbReference>
<proteinExistence type="predicted"/>
<reference evidence="3" key="1">
    <citation type="submission" date="2020-10" db="EMBL/GenBank/DDBJ databases">
        <authorList>
            <person name="Gilroy R."/>
        </authorList>
    </citation>
    <scope>NUCLEOTIDE SEQUENCE</scope>
    <source>
        <strain evidence="3">14700</strain>
    </source>
</reference>
<dbReference type="PANTHER" id="PTHR43542:SF1">
    <property type="entry name" value="METHYLTRANSFERASE"/>
    <property type="match status" value="1"/>
</dbReference>
<accession>A0A9D9NCP2</accession>
<dbReference type="NCBIfam" id="TIGR00095">
    <property type="entry name" value="16S rRNA (guanine(966)-N(2))-methyltransferase RsmD"/>
    <property type="match status" value="1"/>
</dbReference>
<dbReference type="Gene3D" id="3.40.50.150">
    <property type="entry name" value="Vaccinia Virus protein VP39"/>
    <property type="match status" value="1"/>
</dbReference>
<dbReference type="AlphaFoldDB" id="A0A9D9NCP2"/>
<organism evidence="3 4">
    <name type="scientific">Candidatus Ornithospirochaeta stercoravium</name>
    <dbReference type="NCBI Taxonomy" id="2840897"/>
    <lineage>
        <taxon>Bacteria</taxon>
        <taxon>Pseudomonadati</taxon>
        <taxon>Spirochaetota</taxon>
        <taxon>Spirochaetia</taxon>
        <taxon>Spirochaetales</taxon>
        <taxon>Spirochaetaceae</taxon>
        <taxon>Spirochaetaceae incertae sedis</taxon>
        <taxon>Candidatus Ornithospirochaeta</taxon>
    </lineage>
</organism>
<dbReference type="InterPro" id="IPR029063">
    <property type="entry name" value="SAM-dependent_MTases_sf"/>
</dbReference>
<evidence type="ECO:0000256" key="1">
    <source>
        <dbReference type="ARBA" id="ARBA00022603"/>
    </source>
</evidence>
<evidence type="ECO:0000256" key="2">
    <source>
        <dbReference type="ARBA" id="ARBA00022679"/>
    </source>
</evidence>
<dbReference type="EMBL" id="JADIMF010000062">
    <property type="protein sequence ID" value="MBO8468932.1"/>
    <property type="molecule type" value="Genomic_DNA"/>
</dbReference>
<dbReference type="SUPFAM" id="SSF53335">
    <property type="entry name" value="S-adenosyl-L-methionine-dependent methyltransferases"/>
    <property type="match status" value="1"/>
</dbReference>
<dbReference type="Pfam" id="PF03602">
    <property type="entry name" value="Cons_hypoth95"/>
    <property type="match status" value="1"/>
</dbReference>
<keyword evidence="1 3" id="KW-0489">Methyltransferase</keyword>
<dbReference type="PIRSF" id="PIRSF004553">
    <property type="entry name" value="CHP00095"/>
    <property type="match status" value="1"/>
</dbReference>
<keyword evidence="2 3" id="KW-0808">Transferase</keyword>
<comment type="caution">
    <text evidence="3">The sequence shown here is derived from an EMBL/GenBank/DDBJ whole genome shotgun (WGS) entry which is preliminary data.</text>
</comment>
<dbReference type="Proteomes" id="UP000810292">
    <property type="component" value="Unassembled WGS sequence"/>
</dbReference>
<protein>
    <submittedName>
        <fullName evidence="3">16S rRNA (Guanine(966)-N(2))-methyltransferase RsmD</fullName>
        <ecNumber evidence="3">2.1.1.171</ecNumber>
    </submittedName>
</protein>
<dbReference type="GO" id="GO:0052913">
    <property type="term" value="F:16S rRNA (guanine(966)-N(2))-methyltransferase activity"/>
    <property type="evidence" value="ECO:0007669"/>
    <property type="project" value="UniProtKB-EC"/>
</dbReference>
<dbReference type="EC" id="2.1.1.171" evidence="3"/>
<gene>
    <name evidence="3" type="primary">rsmD</name>
    <name evidence="3" type="ORF">IAA72_04015</name>
</gene>
<sequence length="184" mass="20946">MRITGGKYVRRIITCPPGEIRPAMDRMRESLFAILGDLSGLSFLDLFSGSGCVAIEAASRGAEPVHLVEMDRGKKATIEKNLSIIEESNRLFTMDVFRFLSTGAYSYSIVYADPPFPMENKVSILENVDKNNTVKDDGLFIIHIPKEDRKLWENRIGSFTLIDERKYGRSILLFYRKVKDDSDR</sequence>
<name>A0A9D9NCP2_9SPIO</name>